<sequence>MKRKIEEIEATTLHSVLCLQEVIEEKDDIIQNTIAYYEARMYFYADLFDNENCHNSNSGYISVKENEFNKYENLMREINIDVIEEENSSYLSDRSISEYNNF</sequence>
<dbReference type="EMBL" id="WTPW01000417">
    <property type="protein sequence ID" value="KAF0513114.1"/>
    <property type="molecule type" value="Genomic_DNA"/>
</dbReference>
<evidence type="ECO:0000313" key="1">
    <source>
        <dbReference type="EMBL" id="KAF0513114.1"/>
    </source>
</evidence>
<protein>
    <submittedName>
        <fullName evidence="1">Uncharacterized protein</fullName>
    </submittedName>
</protein>
<keyword evidence="2" id="KW-1185">Reference proteome</keyword>
<accession>A0A8H4AMM6</accession>
<dbReference type="AlphaFoldDB" id="A0A8H4AMM6"/>
<reference evidence="1 2" key="1">
    <citation type="journal article" date="2019" name="Environ. Microbiol.">
        <title>At the nexus of three kingdoms: the genome of the mycorrhizal fungus Gigaspora margarita provides insights into plant, endobacterial and fungal interactions.</title>
        <authorList>
            <person name="Venice F."/>
            <person name="Ghignone S."/>
            <person name="Salvioli di Fossalunga A."/>
            <person name="Amselem J."/>
            <person name="Novero M."/>
            <person name="Xianan X."/>
            <person name="Sedzielewska Toro K."/>
            <person name="Morin E."/>
            <person name="Lipzen A."/>
            <person name="Grigoriev I.V."/>
            <person name="Henrissat B."/>
            <person name="Martin F.M."/>
            <person name="Bonfante P."/>
        </authorList>
    </citation>
    <scope>NUCLEOTIDE SEQUENCE [LARGE SCALE GENOMIC DNA]</scope>
    <source>
        <strain evidence="1 2">BEG34</strain>
    </source>
</reference>
<dbReference type="OrthoDB" id="2488272at2759"/>
<comment type="caution">
    <text evidence="1">The sequence shown here is derived from an EMBL/GenBank/DDBJ whole genome shotgun (WGS) entry which is preliminary data.</text>
</comment>
<gene>
    <name evidence="1" type="ORF">F8M41_017824</name>
</gene>
<organism evidence="1 2">
    <name type="scientific">Gigaspora margarita</name>
    <dbReference type="NCBI Taxonomy" id="4874"/>
    <lineage>
        <taxon>Eukaryota</taxon>
        <taxon>Fungi</taxon>
        <taxon>Fungi incertae sedis</taxon>
        <taxon>Mucoromycota</taxon>
        <taxon>Glomeromycotina</taxon>
        <taxon>Glomeromycetes</taxon>
        <taxon>Diversisporales</taxon>
        <taxon>Gigasporaceae</taxon>
        <taxon>Gigaspora</taxon>
    </lineage>
</organism>
<dbReference type="Proteomes" id="UP000439903">
    <property type="component" value="Unassembled WGS sequence"/>
</dbReference>
<proteinExistence type="predicted"/>
<evidence type="ECO:0000313" key="2">
    <source>
        <dbReference type="Proteomes" id="UP000439903"/>
    </source>
</evidence>
<name>A0A8H4AMM6_GIGMA</name>